<dbReference type="Proteomes" id="UP000321425">
    <property type="component" value="Unassembled WGS sequence"/>
</dbReference>
<evidence type="ECO:0000313" key="1">
    <source>
        <dbReference type="EMBL" id="GEK88896.1"/>
    </source>
</evidence>
<dbReference type="NCBIfam" id="TIGR01637">
    <property type="entry name" value="phage_arpU"/>
    <property type="match status" value="1"/>
</dbReference>
<dbReference type="STRING" id="426703.SAMN04488100_10537"/>
<name>A0A1H7RLS6_9LACT</name>
<dbReference type="AlphaFoldDB" id="A0A1H7RLS6"/>
<evidence type="ECO:0000313" key="4">
    <source>
        <dbReference type="Proteomes" id="UP000321425"/>
    </source>
</evidence>
<protein>
    <submittedName>
        <fullName evidence="1 2">Transcriptional regulator</fullName>
    </submittedName>
</protein>
<dbReference type="OrthoDB" id="2227133at2"/>
<proteinExistence type="predicted"/>
<keyword evidence="4" id="KW-1185">Reference proteome</keyword>
<reference evidence="1 4" key="2">
    <citation type="submission" date="2019-07" db="EMBL/GenBank/DDBJ databases">
        <title>Whole genome shotgun sequence of Alkalibacterium putridalgicola NBRC 103243.</title>
        <authorList>
            <person name="Hosoyama A."/>
            <person name="Uohara A."/>
            <person name="Ohji S."/>
            <person name="Ichikawa N."/>
        </authorList>
    </citation>
    <scope>NUCLEOTIDE SEQUENCE [LARGE SCALE GENOMIC DNA]</scope>
    <source>
        <strain evidence="1 4">NBRC 103243</strain>
    </source>
</reference>
<accession>A0A1H7RLS6</accession>
<dbReference type="EMBL" id="BJUX01000008">
    <property type="protein sequence ID" value="GEK88896.1"/>
    <property type="molecule type" value="Genomic_DNA"/>
</dbReference>
<reference evidence="2 3" key="1">
    <citation type="submission" date="2016-10" db="EMBL/GenBank/DDBJ databases">
        <authorList>
            <person name="de Groot N.N."/>
        </authorList>
    </citation>
    <scope>NUCLEOTIDE SEQUENCE [LARGE SCALE GENOMIC DNA]</scope>
    <source>
        <strain evidence="2 3">DSM 19182</strain>
    </source>
</reference>
<dbReference type="EMBL" id="FOBL01000005">
    <property type="protein sequence ID" value="SEL61085.1"/>
    <property type="molecule type" value="Genomic_DNA"/>
</dbReference>
<gene>
    <name evidence="1" type="ORF">APU01nite_09350</name>
    <name evidence="2" type="ORF">SAMN04488100_10537</name>
</gene>
<dbReference type="InterPro" id="IPR006524">
    <property type="entry name" value="ArpU-like"/>
</dbReference>
<evidence type="ECO:0000313" key="3">
    <source>
        <dbReference type="Proteomes" id="UP000198548"/>
    </source>
</evidence>
<evidence type="ECO:0000313" key="2">
    <source>
        <dbReference type="EMBL" id="SEL61085.1"/>
    </source>
</evidence>
<dbReference type="RefSeq" id="WP_091486982.1">
    <property type="nucleotide sequence ID" value="NZ_BJUX01000008.1"/>
</dbReference>
<organism evidence="2 3">
    <name type="scientific">Alkalibacterium putridalgicola</name>
    <dbReference type="NCBI Taxonomy" id="426703"/>
    <lineage>
        <taxon>Bacteria</taxon>
        <taxon>Bacillati</taxon>
        <taxon>Bacillota</taxon>
        <taxon>Bacilli</taxon>
        <taxon>Lactobacillales</taxon>
        <taxon>Carnobacteriaceae</taxon>
        <taxon>Alkalibacterium</taxon>
    </lineage>
</organism>
<dbReference type="Proteomes" id="UP000198548">
    <property type="component" value="Unassembled WGS sequence"/>
</dbReference>
<sequence length="160" mass="19063">MFPEIDKEQTKKKVHRLLSYYRSMARIADEEFTPRITATYSLELKSPGSGKSDNVGNAVTRKVTAEQELWKIGRALNKLDAYSRQLLHDRYISKRRKSDINIYMDLSMSESTFYRELEKAQLEFAEAYDYGRLIVEKVWVNNHKWLIDEWESDEREQKEE</sequence>